<dbReference type="OrthoDB" id="5800718at2759"/>
<dbReference type="PANTHER" id="PTHR46763">
    <property type="entry name" value="DYNEIN REGULATORY COMPLEX PROTEIN 8"/>
    <property type="match status" value="1"/>
</dbReference>
<evidence type="ECO:0000313" key="2">
    <source>
        <dbReference type="EMBL" id="CAD5224224.1"/>
    </source>
</evidence>
<dbReference type="Proteomes" id="UP000783686">
    <property type="component" value="Unassembled WGS sequence"/>
</dbReference>
<sequence length="172" mass="19860">MATDSKNDNINSEDEESLNEFNLDELSKRCDDVIRIFDQGGKNFVDVNEVGTVLRYLRVNATQNQLKNILSQLPRQNDNRVSTEDLKPQLISAMKDETMKPPSEARLQAAFRTIEERFDPLTKDKLEKCLMSRGEPLSQNEMTDMLNHLTVKKSGMVDWTAYIRDIQYTNNK</sequence>
<dbReference type="EMBL" id="CAJFDH010000005">
    <property type="protein sequence ID" value="CAD5224224.1"/>
    <property type="molecule type" value="Genomic_DNA"/>
</dbReference>
<protein>
    <recommendedName>
        <fullName evidence="1">EF-hand domain-containing protein</fullName>
    </recommendedName>
</protein>
<comment type="caution">
    <text evidence="2">The sequence shown here is derived from an EMBL/GenBank/DDBJ whole genome shotgun (WGS) entry which is preliminary data.</text>
</comment>
<feature type="domain" description="EF-hand" evidence="1">
    <location>
        <begin position="25"/>
        <end position="60"/>
    </location>
</feature>
<dbReference type="GO" id="GO:0005509">
    <property type="term" value="F:calcium ion binding"/>
    <property type="evidence" value="ECO:0007669"/>
    <property type="project" value="InterPro"/>
</dbReference>
<evidence type="ECO:0000313" key="3">
    <source>
        <dbReference type="Proteomes" id="UP000614601"/>
    </source>
</evidence>
<dbReference type="PANTHER" id="PTHR46763:SF1">
    <property type="entry name" value="DYNEIN REGULATORY COMPLEX PROTEIN 8"/>
    <property type="match status" value="1"/>
</dbReference>
<dbReference type="InterPro" id="IPR002048">
    <property type="entry name" value="EF_hand_dom"/>
</dbReference>
<gene>
    <name evidence="2" type="ORF">BOKJ2_LOCUS10972</name>
</gene>
<dbReference type="Proteomes" id="UP000614601">
    <property type="component" value="Unassembled WGS sequence"/>
</dbReference>
<dbReference type="EMBL" id="CAJFCW020000005">
    <property type="protein sequence ID" value="CAG9119755.1"/>
    <property type="molecule type" value="Genomic_DNA"/>
</dbReference>
<organism evidence="2 3">
    <name type="scientific">Bursaphelenchus okinawaensis</name>
    <dbReference type="NCBI Taxonomy" id="465554"/>
    <lineage>
        <taxon>Eukaryota</taxon>
        <taxon>Metazoa</taxon>
        <taxon>Ecdysozoa</taxon>
        <taxon>Nematoda</taxon>
        <taxon>Chromadorea</taxon>
        <taxon>Rhabditida</taxon>
        <taxon>Tylenchina</taxon>
        <taxon>Tylenchomorpha</taxon>
        <taxon>Aphelenchoidea</taxon>
        <taxon>Aphelenchoididae</taxon>
        <taxon>Bursaphelenchus</taxon>
    </lineage>
</organism>
<proteinExistence type="predicted"/>
<dbReference type="PROSITE" id="PS50222">
    <property type="entry name" value="EF_HAND_2"/>
    <property type="match status" value="1"/>
</dbReference>
<evidence type="ECO:0000259" key="1">
    <source>
        <dbReference type="PROSITE" id="PS50222"/>
    </source>
</evidence>
<accession>A0A811LAN5</accession>
<reference evidence="2" key="1">
    <citation type="submission" date="2020-09" db="EMBL/GenBank/DDBJ databases">
        <authorList>
            <person name="Kikuchi T."/>
        </authorList>
    </citation>
    <scope>NUCLEOTIDE SEQUENCE</scope>
    <source>
        <strain evidence="2">SH1</strain>
    </source>
</reference>
<dbReference type="InterPro" id="IPR011992">
    <property type="entry name" value="EF-hand-dom_pair"/>
</dbReference>
<dbReference type="SUPFAM" id="SSF47473">
    <property type="entry name" value="EF-hand"/>
    <property type="match status" value="1"/>
</dbReference>
<dbReference type="AlphaFoldDB" id="A0A811LAN5"/>
<name>A0A811LAN5_9BILA</name>
<dbReference type="Gene3D" id="1.10.238.10">
    <property type="entry name" value="EF-hand"/>
    <property type="match status" value="1"/>
</dbReference>
<keyword evidence="3" id="KW-1185">Reference proteome</keyword>